<dbReference type="EMBL" id="CACRUX010000047">
    <property type="protein sequence ID" value="VYU07235.1"/>
    <property type="molecule type" value="Genomic_DNA"/>
</dbReference>
<sequence length="124" mass="13669">MVAKMNLIVPQGDDFDKSFDLTDDSGAPYDTTGCKFIFGARYNLDEEVLTVEAECKITSPGTIQLLLPKAVTAELKAYNKESHKNILCYDIQMIKGAESTRIMQGDIFVSPGHAYRSELIKDGG</sequence>
<evidence type="ECO:0000313" key="1">
    <source>
        <dbReference type="EMBL" id="VYU07235.1"/>
    </source>
</evidence>
<name>A0A6N3BSV2_9FIRM</name>
<proteinExistence type="predicted"/>
<dbReference type="AlphaFoldDB" id="A0A6N3BSV2"/>
<gene>
    <name evidence="1" type="ORF">VRLFYP33_01174</name>
</gene>
<accession>A0A6N3BSV2</accession>
<dbReference type="RefSeq" id="WP_156704716.1">
    <property type="nucleotide sequence ID" value="NZ_CACRUX010000047.1"/>
</dbReference>
<organism evidence="1">
    <name type="scientific">Veillonella ratti</name>
    <dbReference type="NCBI Taxonomy" id="103892"/>
    <lineage>
        <taxon>Bacteria</taxon>
        <taxon>Bacillati</taxon>
        <taxon>Bacillota</taxon>
        <taxon>Negativicutes</taxon>
        <taxon>Veillonellales</taxon>
        <taxon>Veillonellaceae</taxon>
        <taxon>Veillonella</taxon>
    </lineage>
</organism>
<reference evidence="1" key="1">
    <citation type="submission" date="2019-11" db="EMBL/GenBank/DDBJ databases">
        <authorList>
            <person name="Feng L."/>
        </authorList>
    </citation>
    <scope>NUCLEOTIDE SEQUENCE</scope>
    <source>
        <strain evidence="1">VrattiLFYP33</strain>
    </source>
</reference>
<protein>
    <submittedName>
        <fullName evidence="1">Uncharacterized protein</fullName>
    </submittedName>
</protein>